<dbReference type="AlphaFoldDB" id="A0AAI8W0R0"/>
<reference evidence="2" key="1">
    <citation type="submission" date="2023-11" db="EMBL/GenBank/DDBJ databases">
        <authorList>
            <person name="Alioto T."/>
            <person name="Alioto T."/>
            <person name="Gomez Garrido J."/>
        </authorList>
    </citation>
    <scope>NUCLEOTIDE SEQUENCE</scope>
</reference>
<sequence length="225" mass="25178">MFDENFTFHTTSRTPSLDSTGNTSSTRQPSRSVSPCSPITAFPQPRFSVTDLAATFASSRLRTDAQICYDSCDAYANPDDDAGWEIPLPDDDLSSIMSRSRTVPSRSHSPSRRIQRQLNTRLLCSISHARDISSLLNRMVDDKEQCNILSQASLSSPVEVDEGYNSSDARPIIAESRRSSVAVSRTRMEFRRSSELKTTCARVAKPVQIRKRKDHKRIRSAESES</sequence>
<name>A0AAI8W0R0_9PEZI</name>
<comment type="caution">
    <text evidence="2">The sequence shown here is derived from an EMBL/GenBank/DDBJ whole genome shotgun (WGS) entry which is preliminary data.</text>
</comment>
<evidence type="ECO:0000256" key="1">
    <source>
        <dbReference type="SAM" id="MobiDB-lite"/>
    </source>
</evidence>
<accession>A0AAI8W0R0</accession>
<dbReference type="EMBL" id="CAVMBE010000001">
    <property type="protein sequence ID" value="CAK3757007.1"/>
    <property type="molecule type" value="Genomic_DNA"/>
</dbReference>
<feature type="region of interest" description="Disordered" evidence="1">
    <location>
        <begin position="1"/>
        <end position="38"/>
    </location>
</feature>
<proteinExistence type="predicted"/>
<keyword evidence="3" id="KW-1185">Reference proteome</keyword>
<gene>
    <name evidence="2" type="ORF">LECACI_7A000248</name>
</gene>
<evidence type="ECO:0000313" key="2">
    <source>
        <dbReference type="EMBL" id="CAK3757007.1"/>
    </source>
</evidence>
<organism evidence="2 3">
    <name type="scientific">Lecanosticta acicola</name>
    <dbReference type="NCBI Taxonomy" id="111012"/>
    <lineage>
        <taxon>Eukaryota</taxon>
        <taxon>Fungi</taxon>
        <taxon>Dikarya</taxon>
        <taxon>Ascomycota</taxon>
        <taxon>Pezizomycotina</taxon>
        <taxon>Dothideomycetes</taxon>
        <taxon>Dothideomycetidae</taxon>
        <taxon>Mycosphaerellales</taxon>
        <taxon>Mycosphaerellaceae</taxon>
        <taxon>Lecanosticta</taxon>
    </lineage>
</organism>
<feature type="compositionally biased region" description="Polar residues" evidence="1">
    <location>
        <begin position="7"/>
        <end position="37"/>
    </location>
</feature>
<protein>
    <submittedName>
        <fullName evidence="2">Uncharacterized protein</fullName>
    </submittedName>
</protein>
<evidence type="ECO:0000313" key="3">
    <source>
        <dbReference type="Proteomes" id="UP001296104"/>
    </source>
</evidence>
<dbReference type="Proteomes" id="UP001296104">
    <property type="component" value="Unassembled WGS sequence"/>
</dbReference>